<dbReference type="InterPro" id="IPR036691">
    <property type="entry name" value="Endo/exonu/phosph_ase_sf"/>
</dbReference>
<dbReference type="InterPro" id="IPR046985">
    <property type="entry name" value="IP5"/>
</dbReference>
<protein>
    <submittedName>
        <fullName evidence="3">DNase I-like protein</fullName>
    </submittedName>
</protein>
<dbReference type="InterPro" id="IPR013783">
    <property type="entry name" value="Ig-like_fold"/>
</dbReference>
<feature type="domain" description="Inositol polyphosphate-related phosphatase" evidence="2">
    <location>
        <begin position="50"/>
        <end position="534"/>
    </location>
</feature>
<dbReference type="Pfam" id="PF21310">
    <property type="entry name" value="OCRL-like_ASH"/>
    <property type="match status" value="1"/>
</dbReference>
<feature type="region of interest" description="Disordered" evidence="1">
    <location>
        <begin position="1"/>
        <end position="35"/>
    </location>
</feature>
<feature type="region of interest" description="Disordered" evidence="1">
    <location>
        <begin position="444"/>
        <end position="471"/>
    </location>
</feature>
<dbReference type="Gene3D" id="2.60.40.10">
    <property type="entry name" value="Immunoglobulins"/>
    <property type="match status" value="1"/>
</dbReference>
<dbReference type="SUPFAM" id="SSF56219">
    <property type="entry name" value="DNase I-like"/>
    <property type="match status" value="1"/>
</dbReference>
<reference evidence="3" key="1">
    <citation type="journal article" date="2020" name="Stud. Mycol.">
        <title>101 Dothideomycetes genomes: a test case for predicting lifestyles and emergence of pathogens.</title>
        <authorList>
            <person name="Haridas S."/>
            <person name="Albert R."/>
            <person name="Binder M."/>
            <person name="Bloem J."/>
            <person name="Labutti K."/>
            <person name="Salamov A."/>
            <person name="Andreopoulos B."/>
            <person name="Baker S."/>
            <person name="Barry K."/>
            <person name="Bills G."/>
            <person name="Bluhm B."/>
            <person name="Cannon C."/>
            <person name="Castanera R."/>
            <person name="Culley D."/>
            <person name="Daum C."/>
            <person name="Ezra D."/>
            <person name="Gonzalez J."/>
            <person name="Henrissat B."/>
            <person name="Kuo A."/>
            <person name="Liang C."/>
            <person name="Lipzen A."/>
            <person name="Lutzoni F."/>
            <person name="Magnuson J."/>
            <person name="Mondo S."/>
            <person name="Nolan M."/>
            <person name="Ohm R."/>
            <person name="Pangilinan J."/>
            <person name="Park H.-J."/>
            <person name="Ramirez L."/>
            <person name="Alfaro M."/>
            <person name="Sun H."/>
            <person name="Tritt A."/>
            <person name="Yoshinaga Y."/>
            <person name="Zwiers L.-H."/>
            <person name="Turgeon B."/>
            <person name="Goodwin S."/>
            <person name="Spatafora J."/>
            <person name="Crous P."/>
            <person name="Grigoriev I."/>
        </authorList>
    </citation>
    <scope>NUCLEOTIDE SEQUENCE</scope>
    <source>
        <strain evidence="3">CBS 115976</strain>
    </source>
</reference>
<feature type="region of interest" description="Disordered" evidence="1">
    <location>
        <begin position="336"/>
        <end position="363"/>
    </location>
</feature>
<dbReference type="Gene3D" id="3.60.10.10">
    <property type="entry name" value="Endonuclease/exonuclease/phosphatase"/>
    <property type="match status" value="1"/>
</dbReference>
<feature type="compositionally biased region" description="Polar residues" evidence="1">
    <location>
        <begin position="97"/>
        <end position="106"/>
    </location>
</feature>
<accession>A0A6A6U9L9</accession>
<dbReference type="GO" id="GO:0046856">
    <property type="term" value="P:phosphatidylinositol dephosphorylation"/>
    <property type="evidence" value="ECO:0007669"/>
    <property type="project" value="InterPro"/>
</dbReference>
<dbReference type="InterPro" id="IPR048869">
    <property type="entry name" value="OCRL-1_2_ASH"/>
</dbReference>
<feature type="compositionally biased region" description="Polar residues" evidence="1">
    <location>
        <begin position="1"/>
        <end position="14"/>
    </location>
</feature>
<dbReference type="EMBL" id="MU004235">
    <property type="protein sequence ID" value="KAF2668965.1"/>
    <property type="molecule type" value="Genomic_DNA"/>
</dbReference>
<evidence type="ECO:0000313" key="4">
    <source>
        <dbReference type="Proteomes" id="UP000799302"/>
    </source>
</evidence>
<dbReference type="Pfam" id="PF22669">
    <property type="entry name" value="Exo_endo_phos2"/>
    <property type="match status" value="2"/>
</dbReference>
<feature type="compositionally biased region" description="Polar residues" evidence="1">
    <location>
        <begin position="118"/>
        <end position="128"/>
    </location>
</feature>
<dbReference type="Proteomes" id="UP000799302">
    <property type="component" value="Unassembled WGS sequence"/>
</dbReference>
<evidence type="ECO:0000259" key="2">
    <source>
        <dbReference type="SMART" id="SM00128"/>
    </source>
</evidence>
<feature type="compositionally biased region" description="Basic and acidic residues" evidence="1">
    <location>
        <begin position="336"/>
        <end position="354"/>
    </location>
</feature>
<sequence length="751" mass="83288">MSSSRRSTNASEAPTPSDVPGSFPNDSELSSQQSLAQAVYARRSEYIKPQKIRVKIGSWNVGNHDAARDIGAWFLDGKGVDSTFSRLNLNVEDDIQQAKNGESQESGDTEGVREQEARTSLSLKSESTVPVGDRGDLPGGEDIGLYVLGLQEIVDVTSPTEALRPYTDPAPANKFKDALTGALPKGYELVAEQQLMGLLLLIYASPEVLKDVRSSCTTSVGTGLMGYMGNKGAVTSHLILGETTRLAFINCHLGAGAEKGSLERRNWDASQIVARTRFDKVEDPSGVPNSGEQIGDEDFAFWFGDLNYRLEGIPGDDVRHLLTLHTRNEYDLEMAQQREREEEAARQAEAKENSSNEVPEDLDPASLQTTLSSLLPHDELMQQIKLRKSLSEGWKEGPIRFLPTYKYDVGTVAVFDTSEKKRAPSWCDRILYRTRKDYDKWRKRVQDEEAARKRDEEMKSRGLGAEDDDNVIFDYNPDEDGDDMFEAPTLEQVTTRDGSEDEILLEHYTSHQRVLSSDHKPLDAVFTLTYQAVDHDKKAKVHAEVTRILDRNENEGRPTVTVVFDHSKEPESPSSSCDTQNVDGVINFGPMRMGKGRHRHITVANTGAVAATVGLVDRPVSGLGEEGSTPPWLIATFDREPDAGGKKKSKERVYTLEPGDVVNLELVARVEAMAMARDLDDGVMRLDDVLILRVRDGRDHFLPVQGTWVRSSLERSIDALKRLPEDGIRKLQNQKPIGSPGRLFGFGSKDG</sequence>
<dbReference type="PANTHER" id="PTHR11200:SF300">
    <property type="entry name" value="TYPE II INOSITOL 1,4,5-TRISPHOSPHATE 5-PHOSPHATASE"/>
    <property type="match status" value="1"/>
</dbReference>
<keyword evidence="4" id="KW-1185">Reference proteome</keyword>
<feature type="region of interest" description="Disordered" evidence="1">
    <location>
        <begin position="95"/>
        <end position="135"/>
    </location>
</feature>
<proteinExistence type="predicted"/>
<dbReference type="SMART" id="SM00128">
    <property type="entry name" value="IPPc"/>
    <property type="match status" value="1"/>
</dbReference>
<dbReference type="InterPro" id="IPR000300">
    <property type="entry name" value="IPPc"/>
</dbReference>
<name>A0A6A6U9L9_9PEZI</name>
<evidence type="ECO:0000313" key="3">
    <source>
        <dbReference type="EMBL" id="KAF2668965.1"/>
    </source>
</evidence>
<dbReference type="PANTHER" id="PTHR11200">
    <property type="entry name" value="INOSITOL 5-PHOSPHATASE"/>
    <property type="match status" value="1"/>
</dbReference>
<evidence type="ECO:0000256" key="1">
    <source>
        <dbReference type="SAM" id="MobiDB-lite"/>
    </source>
</evidence>
<dbReference type="AlphaFoldDB" id="A0A6A6U9L9"/>
<gene>
    <name evidence="3" type="ORF">BT63DRAFT_401054</name>
</gene>
<dbReference type="OrthoDB" id="7862313at2759"/>
<organism evidence="3 4">
    <name type="scientific">Microthyrium microscopicum</name>
    <dbReference type="NCBI Taxonomy" id="703497"/>
    <lineage>
        <taxon>Eukaryota</taxon>
        <taxon>Fungi</taxon>
        <taxon>Dikarya</taxon>
        <taxon>Ascomycota</taxon>
        <taxon>Pezizomycotina</taxon>
        <taxon>Dothideomycetes</taxon>
        <taxon>Dothideomycetes incertae sedis</taxon>
        <taxon>Microthyriales</taxon>
        <taxon>Microthyriaceae</taxon>
        <taxon>Microthyrium</taxon>
    </lineage>
</organism>
<feature type="compositionally biased region" description="Basic and acidic residues" evidence="1">
    <location>
        <begin position="444"/>
        <end position="460"/>
    </location>
</feature>
<dbReference type="GO" id="GO:0004439">
    <property type="term" value="F:phosphatidylinositol-4,5-bisphosphate 5-phosphatase activity"/>
    <property type="evidence" value="ECO:0007669"/>
    <property type="project" value="TreeGrafter"/>
</dbReference>